<dbReference type="KEGG" id="tpz:Tph_c19560"/>
<organism evidence="2 3">
    <name type="scientific">Thermacetogenium phaeum (strain ATCC BAA-254 / DSM 26808 / PB)</name>
    <dbReference type="NCBI Taxonomy" id="1089553"/>
    <lineage>
        <taxon>Bacteria</taxon>
        <taxon>Bacillati</taxon>
        <taxon>Bacillota</taxon>
        <taxon>Clostridia</taxon>
        <taxon>Thermoanaerobacterales</taxon>
        <taxon>Thermoanaerobacteraceae</taxon>
        <taxon>Thermacetogenium</taxon>
    </lineage>
</organism>
<keyword evidence="2" id="KW-0436">Ligase</keyword>
<dbReference type="OrthoDB" id="9788148at2"/>
<dbReference type="PANTHER" id="PTHR43679:SF2">
    <property type="entry name" value="OCTANOYL-[GCVH]:PROTEIN N-OCTANOYLTRANSFERASE"/>
    <property type="match status" value="1"/>
</dbReference>
<dbReference type="Pfam" id="PF21948">
    <property type="entry name" value="LplA-B_cat"/>
    <property type="match status" value="1"/>
</dbReference>
<evidence type="ECO:0000259" key="1">
    <source>
        <dbReference type="PROSITE" id="PS51733"/>
    </source>
</evidence>
<proteinExistence type="predicted"/>
<name>K4LJL7_THEPS</name>
<dbReference type="eggNOG" id="COG0095">
    <property type="taxonomic scope" value="Bacteria"/>
</dbReference>
<gene>
    <name evidence="2" type="ordered locus">Tph_c19560</name>
</gene>
<dbReference type="AlphaFoldDB" id="K4LJL7"/>
<evidence type="ECO:0000313" key="2">
    <source>
        <dbReference type="EMBL" id="AFV12150.1"/>
    </source>
</evidence>
<dbReference type="PANTHER" id="PTHR43679">
    <property type="entry name" value="OCTANOYLTRANSFERASE LIPM-RELATED"/>
    <property type="match status" value="1"/>
</dbReference>
<reference evidence="2 3" key="1">
    <citation type="journal article" date="2012" name="BMC Genomics">
        <title>Genome-guided analysis of physiological and morphological traits of the fermentative acetate oxidizer Thermacetogenium phaeum.</title>
        <authorList>
            <person name="Oehler D."/>
            <person name="Poehlein A."/>
            <person name="Leimbach A."/>
            <person name="Muller N."/>
            <person name="Daniel R."/>
            <person name="Gottschalk G."/>
            <person name="Schink B."/>
        </authorList>
    </citation>
    <scope>NUCLEOTIDE SEQUENCE [LARGE SCALE GENOMIC DNA]</scope>
    <source>
        <strain evidence="3">ATCC BAA-254 / DSM 26808 / PB</strain>
    </source>
</reference>
<dbReference type="InterPro" id="IPR050664">
    <property type="entry name" value="Octanoyltrans_LipM/LipL"/>
</dbReference>
<dbReference type="HOGENOM" id="CLU_022986_1_0_9"/>
<keyword evidence="3" id="KW-1185">Reference proteome</keyword>
<dbReference type="InterPro" id="IPR045864">
    <property type="entry name" value="aa-tRNA-synth_II/BPL/LPL"/>
</dbReference>
<dbReference type="Gene3D" id="3.30.930.10">
    <property type="entry name" value="Bira Bifunctional Protein, Domain 2"/>
    <property type="match status" value="1"/>
</dbReference>
<dbReference type="Proteomes" id="UP000000467">
    <property type="component" value="Chromosome"/>
</dbReference>
<dbReference type="PROSITE" id="PS51733">
    <property type="entry name" value="BPL_LPL_CATALYTIC"/>
    <property type="match status" value="1"/>
</dbReference>
<dbReference type="GO" id="GO:0140096">
    <property type="term" value="F:catalytic activity, acting on a protein"/>
    <property type="evidence" value="ECO:0007669"/>
    <property type="project" value="UniProtKB-ARBA"/>
</dbReference>
<dbReference type="GO" id="GO:0016740">
    <property type="term" value="F:transferase activity"/>
    <property type="evidence" value="ECO:0007669"/>
    <property type="project" value="UniProtKB-ARBA"/>
</dbReference>
<dbReference type="InterPro" id="IPR004143">
    <property type="entry name" value="BPL_LPL_catalytic"/>
</dbReference>
<dbReference type="EMBL" id="CP003732">
    <property type="protein sequence ID" value="AFV12150.1"/>
    <property type="molecule type" value="Genomic_DNA"/>
</dbReference>
<feature type="domain" description="BPL/LPL catalytic" evidence="1">
    <location>
        <begin position="24"/>
        <end position="216"/>
    </location>
</feature>
<dbReference type="SUPFAM" id="SSF55681">
    <property type="entry name" value="Class II aaRS and biotin synthetases"/>
    <property type="match status" value="1"/>
</dbReference>
<dbReference type="GO" id="GO:0009249">
    <property type="term" value="P:protein lipoylation"/>
    <property type="evidence" value="ECO:0007669"/>
    <property type="project" value="UniProtKB-ARBA"/>
</dbReference>
<sequence>MDLYNLGGVSWWESQALYHALAYLGREGLIICYPTSPYVCLGLHDDLQQEIDQEYCRLRGIPLLRRETGGGVVYLDSNQVFFQLVLHKDNPLLPLRRDRFYKKFLKPAIRLYRHFGVPAELKAPADIVADGRKCSGNAAGDIGQCVAYVGNILIDFDFRTMSRVLRVPGSTFRRRLQIAMREYMTVLADWLDDLPGYADLAAALIEEFAREFGRLSPRLPDTELLERASRIGARLASSDWLSLPGRKLPYRKVKIAEGVYLIERPYGGDERLLAVVRDGKIADLEVIGRNELNKGLWEAYIGCEWREDLLAEFPVNI</sequence>
<dbReference type="RefSeq" id="WP_015051027.1">
    <property type="nucleotide sequence ID" value="NC_018870.1"/>
</dbReference>
<evidence type="ECO:0000313" key="3">
    <source>
        <dbReference type="Proteomes" id="UP000000467"/>
    </source>
</evidence>
<accession>K4LJL7</accession>
<dbReference type="STRING" id="1089553.Tph_c19560"/>
<dbReference type="GO" id="GO:0016874">
    <property type="term" value="F:ligase activity"/>
    <property type="evidence" value="ECO:0007669"/>
    <property type="project" value="UniProtKB-KW"/>
</dbReference>
<protein>
    <submittedName>
        <fullName evidence="2">Biotin/lipoate A/B protein ligase-like protein</fullName>
    </submittedName>
</protein>